<dbReference type="PRINTS" id="PR01438">
    <property type="entry name" value="UNVRSLSTRESS"/>
</dbReference>
<name>K2QYM9_METFP</name>
<dbReference type="AlphaFoldDB" id="K2QYM9"/>
<dbReference type="SUPFAM" id="SSF52402">
    <property type="entry name" value="Adenine nucleotide alpha hydrolases-like"/>
    <property type="match status" value="1"/>
</dbReference>
<dbReference type="EMBL" id="AMPO01000008">
    <property type="protein sequence ID" value="EKF85373.1"/>
    <property type="molecule type" value="Genomic_DNA"/>
</dbReference>
<sequence>MYEKILVATMGEYMDPIIEHTLDIIQERETEVIGIYVVETSVPFLTPKKVKEMMVTELTAKGKEILDSMKQEFQSPTHYMVKFRGIMREGSPADEIVKVAEDEGVDLIVLGTGKNIVDKRLLGSVSEKVVHSAPCTVLLVRTS</sequence>
<organism evidence="3 4">
    <name type="scientific">Methanobacterium formicicum (strain DSM 3637 / PP1)</name>
    <dbReference type="NCBI Taxonomy" id="1204725"/>
    <lineage>
        <taxon>Archaea</taxon>
        <taxon>Methanobacteriati</taxon>
        <taxon>Methanobacteriota</taxon>
        <taxon>Methanomada group</taxon>
        <taxon>Methanobacteria</taxon>
        <taxon>Methanobacteriales</taxon>
        <taxon>Methanobacteriaceae</taxon>
        <taxon>Methanobacterium</taxon>
    </lineage>
</organism>
<protein>
    <submittedName>
        <fullName evidence="3">Universal stress protein</fullName>
    </submittedName>
</protein>
<dbReference type="PANTHER" id="PTHR46268">
    <property type="entry name" value="STRESS RESPONSE PROTEIN NHAX"/>
    <property type="match status" value="1"/>
</dbReference>
<dbReference type="Proteomes" id="UP000007360">
    <property type="component" value="Unassembled WGS sequence"/>
</dbReference>
<dbReference type="PATRIC" id="fig|1204725.3.peg.1904"/>
<feature type="domain" description="UspA" evidence="2">
    <location>
        <begin position="1"/>
        <end position="141"/>
    </location>
</feature>
<dbReference type="Gene3D" id="3.40.50.620">
    <property type="entry name" value="HUPs"/>
    <property type="match status" value="1"/>
</dbReference>
<dbReference type="InterPro" id="IPR006015">
    <property type="entry name" value="Universal_stress_UspA"/>
</dbReference>
<dbReference type="InterPro" id="IPR014729">
    <property type="entry name" value="Rossmann-like_a/b/a_fold"/>
</dbReference>
<keyword evidence="4" id="KW-1185">Reference proteome</keyword>
<comment type="caution">
    <text evidence="3">The sequence shown here is derived from an EMBL/GenBank/DDBJ whole genome shotgun (WGS) entry which is preliminary data.</text>
</comment>
<dbReference type="CDD" id="cd00293">
    <property type="entry name" value="USP-like"/>
    <property type="match status" value="1"/>
</dbReference>
<evidence type="ECO:0000313" key="4">
    <source>
        <dbReference type="Proteomes" id="UP000007360"/>
    </source>
</evidence>
<dbReference type="OrthoDB" id="105697at2157"/>
<dbReference type="RefSeq" id="WP_004031294.1">
    <property type="nucleotide sequence ID" value="NZ_AMPO01000008.1"/>
</dbReference>
<dbReference type="InterPro" id="IPR006016">
    <property type="entry name" value="UspA"/>
</dbReference>
<reference evidence="3 4" key="1">
    <citation type="journal article" date="2012" name="J. Bacteriol.">
        <title>Draft genome sequence of Methanobacterium formicicum DSM 3637, an archaebacterium isolated from the methane producer amoeba Pelomyxa palustris.</title>
        <authorList>
            <person name="Gutierrez G."/>
        </authorList>
    </citation>
    <scope>NUCLEOTIDE SEQUENCE [LARGE SCALE GENOMIC DNA]</scope>
    <source>
        <strain evidence="4">DSM 3637 / PP1</strain>
    </source>
</reference>
<proteinExistence type="inferred from homology"/>
<evidence type="ECO:0000259" key="2">
    <source>
        <dbReference type="Pfam" id="PF00582"/>
    </source>
</evidence>
<dbReference type="PANTHER" id="PTHR46268:SF6">
    <property type="entry name" value="UNIVERSAL STRESS PROTEIN UP12"/>
    <property type="match status" value="1"/>
</dbReference>
<comment type="similarity">
    <text evidence="1">Belongs to the universal stress protein A family.</text>
</comment>
<gene>
    <name evidence="3" type="ORF">A994_09456</name>
</gene>
<dbReference type="Pfam" id="PF00582">
    <property type="entry name" value="Usp"/>
    <property type="match status" value="1"/>
</dbReference>
<accession>K2QYM9</accession>
<evidence type="ECO:0000256" key="1">
    <source>
        <dbReference type="ARBA" id="ARBA00008791"/>
    </source>
</evidence>
<evidence type="ECO:0000313" key="3">
    <source>
        <dbReference type="EMBL" id="EKF85373.1"/>
    </source>
</evidence>